<dbReference type="InterPro" id="IPR011991">
    <property type="entry name" value="ArsR-like_HTH"/>
</dbReference>
<comment type="caution">
    <text evidence="2">The sequence shown here is derived from an EMBL/GenBank/DDBJ whole genome shotgun (WGS) entry which is preliminary data.</text>
</comment>
<dbReference type="Pfam" id="PF12840">
    <property type="entry name" value="HTH_20"/>
    <property type="match status" value="1"/>
</dbReference>
<reference evidence="2 3" key="1">
    <citation type="submission" date="2020-05" db="EMBL/GenBank/DDBJ databases">
        <authorList>
            <person name="Whitworth D."/>
        </authorList>
    </citation>
    <scope>NUCLEOTIDE SEQUENCE [LARGE SCALE GENOMIC DNA]</scope>
    <source>
        <strain evidence="2 3">AM005</strain>
    </source>
</reference>
<feature type="domain" description="HTH arsR-type" evidence="1">
    <location>
        <begin position="2"/>
        <end position="97"/>
    </location>
</feature>
<dbReference type="CDD" id="cd00090">
    <property type="entry name" value="HTH_ARSR"/>
    <property type="match status" value="1"/>
</dbReference>
<evidence type="ECO:0000259" key="1">
    <source>
        <dbReference type="PROSITE" id="PS50987"/>
    </source>
</evidence>
<name>A0A7Y4ILB3_MYXXA</name>
<organism evidence="2 3">
    <name type="scientific">Myxococcus xanthus</name>
    <dbReference type="NCBI Taxonomy" id="34"/>
    <lineage>
        <taxon>Bacteria</taxon>
        <taxon>Pseudomonadati</taxon>
        <taxon>Myxococcota</taxon>
        <taxon>Myxococcia</taxon>
        <taxon>Myxococcales</taxon>
        <taxon>Cystobacterineae</taxon>
        <taxon>Myxococcaceae</taxon>
        <taxon>Myxococcus</taxon>
    </lineage>
</organism>
<dbReference type="PRINTS" id="PR00778">
    <property type="entry name" value="HTHARSR"/>
</dbReference>
<dbReference type="AlphaFoldDB" id="A0A7Y4ILB3"/>
<dbReference type="InterPro" id="IPR036390">
    <property type="entry name" value="WH_DNA-bd_sf"/>
</dbReference>
<dbReference type="Gene3D" id="1.10.10.10">
    <property type="entry name" value="Winged helix-like DNA-binding domain superfamily/Winged helix DNA-binding domain"/>
    <property type="match status" value="1"/>
</dbReference>
<evidence type="ECO:0000313" key="3">
    <source>
        <dbReference type="Proteomes" id="UP000533080"/>
    </source>
</evidence>
<proteinExistence type="predicted"/>
<accession>A0A7Y4ILB3</accession>
<dbReference type="SUPFAM" id="SSF46785">
    <property type="entry name" value="Winged helix' DNA-binding domain"/>
    <property type="match status" value="1"/>
</dbReference>
<dbReference type="GO" id="GO:0003700">
    <property type="term" value="F:DNA-binding transcription factor activity"/>
    <property type="evidence" value="ECO:0007669"/>
    <property type="project" value="InterPro"/>
</dbReference>
<dbReference type="SMART" id="SM00418">
    <property type="entry name" value="HTH_ARSR"/>
    <property type="match status" value="1"/>
</dbReference>
<dbReference type="NCBIfam" id="NF033788">
    <property type="entry name" value="HTH_metalloreg"/>
    <property type="match status" value="1"/>
</dbReference>
<gene>
    <name evidence="2" type="ORF">HNV28_24190</name>
</gene>
<dbReference type="PANTHER" id="PTHR38600">
    <property type="entry name" value="TRANSCRIPTIONAL REGULATORY PROTEIN"/>
    <property type="match status" value="1"/>
</dbReference>
<dbReference type="Proteomes" id="UP000533080">
    <property type="component" value="Unassembled WGS sequence"/>
</dbReference>
<dbReference type="PANTHER" id="PTHR38600:SF2">
    <property type="entry name" value="SLL0088 PROTEIN"/>
    <property type="match status" value="1"/>
</dbReference>
<dbReference type="EMBL" id="JABFNT010000084">
    <property type="protein sequence ID" value="NOJ81393.1"/>
    <property type="molecule type" value="Genomic_DNA"/>
</dbReference>
<protein>
    <submittedName>
        <fullName evidence="2">Helix-turn-helix transcriptional regulator</fullName>
    </submittedName>
</protein>
<sequence length="119" mass="13076">MLKYVPKQSDIDRVFHALGDPTRRAMVETLGSGPASVSALAKPLGISLAAVVQHLQVLEESGLVTTEKVGRVRSCRLEPKGFRVAEQWIADRKSLIERKFDRLEALLSEEPTPPSGDEP</sequence>
<dbReference type="InterPro" id="IPR036388">
    <property type="entry name" value="WH-like_DNA-bd_sf"/>
</dbReference>
<dbReference type="PROSITE" id="PS50987">
    <property type="entry name" value="HTH_ARSR_2"/>
    <property type="match status" value="1"/>
</dbReference>
<evidence type="ECO:0000313" key="2">
    <source>
        <dbReference type="EMBL" id="NOJ81393.1"/>
    </source>
</evidence>
<dbReference type="InterPro" id="IPR001845">
    <property type="entry name" value="HTH_ArsR_DNA-bd_dom"/>
</dbReference>